<keyword evidence="7" id="KW-0239">DNA-directed DNA polymerase</keyword>
<dbReference type="InterPro" id="IPR009061">
    <property type="entry name" value="DNA-bd_dom_put_sf"/>
</dbReference>
<evidence type="ECO:0000256" key="3">
    <source>
        <dbReference type="ARBA" id="ARBA00022490"/>
    </source>
</evidence>
<proteinExistence type="inferred from homology"/>
<dbReference type="Pfam" id="PF02767">
    <property type="entry name" value="DNA_pol3_beta_2"/>
    <property type="match status" value="1"/>
</dbReference>
<dbReference type="PANTHER" id="PTHR30478">
    <property type="entry name" value="DNA POLYMERASE III SUBUNIT BETA"/>
    <property type="match status" value="1"/>
</dbReference>
<gene>
    <name evidence="10" type="ORF">G1H10_21205</name>
</gene>
<dbReference type="InterPro" id="IPR001001">
    <property type="entry name" value="DNA_polIII_beta"/>
</dbReference>
<dbReference type="RefSeq" id="WP_163741483.1">
    <property type="nucleotide sequence ID" value="NZ_JAAGOA010000016.1"/>
</dbReference>
<dbReference type="InterPro" id="IPR022637">
    <property type="entry name" value="DNA_polIII_beta_cen"/>
</dbReference>
<feature type="domain" description="HTH merR-type" evidence="9">
    <location>
        <begin position="9"/>
        <end position="76"/>
    </location>
</feature>
<keyword evidence="8 10" id="KW-0238">DNA-binding</keyword>
<dbReference type="GO" id="GO:0003677">
    <property type="term" value="F:DNA binding"/>
    <property type="evidence" value="ECO:0007669"/>
    <property type="project" value="UniProtKB-KW"/>
</dbReference>
<comment type="similarity">
    <text evidence="2">Belongs to the beta sliding clamp family.</text>
</comment>
<keyword evidence="5" id="KW-0548">Nucleotidyltransferase</keyword>
<dbReference type="Pfam" id="PF00376">
    <property type="entry name" value="MerR"/>
    <property type="match status" value="1"/>
</dbReference>
<dbReference type="AlphaFoldDB" id="A0A6L9SBP4"/>
<dbReference type="PROSITE" id="PS00552">
    <property type="entry name" value="HTH_MERR_1"/>
    <property type="match status" value="1"/>
</dbReference>
<dbReference type="PANTHER" id="PTHR30478:SF0">
    <property type="entry name" value="BETA SLIDING CLAMP"/>
    <property type="match status" value="1"/>
</dbReference>
<dbReference type="SMART" id="SM00422">
    <property type="entry name" value="HTH_MERR"/>
    <property type="match status" value="1"/>
</dbReference>
<evidence type="ECO:0000313" key="10">
    <source>
        <dbReference type="EMBL" id="NEE02686.1"/>
    </source>
</evidence>
<dbReference type="GO" id="GO:0003887">
    <property type="term" value="F:DNA-directed DNA polymerase activity"/>
    <property type="evidence" value="ECO:0007669"/>
    <property type="project" value="UniProtKB-KW"/>
</dbReference>
<name>A0A6L9SBP4_9ACTN</name>
<dbReference type="InterPro" id="IPR000551">
    <property type="entry name" value="MerR-type_HTH_dom"/>
</dbReference>
<evidence type="ECO:0000256" key="1">
    <source>
        <dbReference type="ARBA" id="ARBA00004496"/>
    </source>
</evidence>
<dbReference type="InterPro" id="IPR046938">
    <property type="entry name" value="DNA_clamp_sf"/>
</dbReference>
<comment type="caution">
    <text evidence="10">The sequence shown here is derived from an EMBL/GenBank/DDBJ whole genome shotgun (WGS) entry which is preliminary data.</text>
</comment>
<accession>A0A6L9SBP4</accession>
<evidence type="ECO:0000259" key="9">
    <source>
        <dbReference type="PROSITE" id="PS50937"/>
    </source>
</evidence>
<keyword evidence="3" id="KW-0963">Cytoplasm</keyword>
<evidence type="ECO:0000256" key="7">
    <source>
        <dbReference type="ARBA" id="ARBA00022932"/>
    </source>
</evidence>
<dbReference type="SMART" id="SM00480">
    <property type="entry name" value="POL3Bc"/>
    <property type="match status" value="1"/>
</dbReference>
<dbReference type="Proteomes" id="UP000475214">
    <property type="component" value="Unassembled WGS sequence"/>
</dbReference>
<dbReference type="Gene3D" id="1.10.1660.10">
    <property type="match status" value="1"/>
</dbReference>
<dbReference type="PROSITE" id="PS50937">
    <property type="entry name" value="HTH_MERR_2"/>
    <property type="match status" value="1"/>
</dbReference>
<dbReference type="GO" id="GO:0006355">
    <property type="term" value="P:regulation of DNA-templated transcription"/>
    <property type="evidence" value="ECO:0007669"/>
    <property type="project" value="InterPro"/>
</dbReference>
<evidence type="ECO:0000313" key="11">
    <source>
        <dbReference type="Proteomes" id="UP000475214"/>
    </source>
</evidence>
<dbReference type="Gene3D" id="3.10.150.10">
    <property type="entry name" value="DNA Polymerase III, subunit A, domain 2"/>
    <property type="match status" value="2"/>
</dbReference>
<evidence type="ECO:0000256" key="6">
    <source>
        <dbReference type="ARBA" id="ARBA00022705"/>
    </source>
</evidence>
<evidence type="ECO:0000256" key="2">
    <source>
        <dbReference type="ARBA" id="ARBA00010752"/>
    </source>
</evidence>
<dbReference type="SUPFAM" id="SSF55979">
    <property type="entry name" value="DNA clamp"/>
    <property type="match status" value="2"/>
</dbReference>
<keyword evidence="4" id="KW-0808">Transferase</keyword>
<evidence type="ECO:0000256" key="4">
    <source>
        <dbReference type="ARBA" id="ARBA00022679"/>
    </source>
</evidence>
<dbReference type="CDD" id="cd00140">
    <property type="entry name" value="beta_clamp"/>
    <property type="match status" value="1"/>
</dbReference>
<dbReference type="GO" id="GO:0008408">
    <property type="term" value="F:3'-5' exonuclease activity"/>
    <property type="evidence" value="ECO:0007669"/>
    <property type="project" value="InterPro"/>
</dbReference>
<keyword evidence="6" id="KW-0235">DNA replication</keyword>
<dbReference type="GO" id="GO:0006271">
    <property type="term" value="P:DNA strand elongation involved in DNA replication"/>
    <property type="evidence" value="ECO:0007669"/>
    <property type="project" value="TreeGrafter"/>
</dbReference>
<reference evidence="10 11" key="1">
    <citation type="submission" date="2020-02" db="EMBL/GenBank/DDBJ databases">
        <authorList>
            <person name="Li X.-J."/>
            <person name="Han X.-M."/>
        </authorList>
    </citation>
    <scope>NUCLEOTIDE SEQUENCE [LARGE SCALE GENOMIC DNA]</scope>
    <source>
        <strain evidence="10 11">CCTCC AB 2017055</strain>
    </source>
</reference>
<dbReference type="EMBL" id="JAAGOA010000016">
    <property type="protein sequence ID" value="NEE02686.1"/>
    <property type="molecule type" value="Genomic_DNA"/>
</dbReference>
<organism evidence="10 11">
    <name type="scientific">Phytoactinopolyspora halotolerans</name>
    <dbReference type="NCBI Taxonomy" id="1981512"/>
    <lineage>
        <taxon>Bacteria</taxon>
        <taxon>Bacillati</taxon>
        <taxon>Actinomycetota</taxon>
        <taxon>Actinomycetes</taxon>
        <taxon>Jiangellales</taxon>
        <taxon>Jiangellaceae</taxon>
        <taxon>Phytoactinopolyspora</taxon>
    </lineage>
</organism>
<sequence length="363" mass="38679">MNDDELRGIGDMARVSGLSVSALRFYDRAGVLVPAAVDPATGYRRYAAGQVRLARLVAGMRRVGMPLDEIVTVLDEHAGGSAAGDILDVHLRRLEDGLKDARREVQRLRGLLADGQPTSATWPVATASADLDPSDFVRAVDGVRFAVSDDPAWPALCGVFVEVRESCLRLVATDRYRLAVCDVPARVRTGGPASVVAPVAVLDHARMLLDHDDGEATVDLEGDQITITATAGQISGCDVKGEFPDHRRLLQQRVAGSRHLVDAGQLKERLAEGPTKEMYREQDGMMTDVVVLVARPGGEIAVANGDEAPGPGSVAVNRAFLLDALDAPGAEQLEFELGGPTSALAISVPDNEHFVSLLMPVRL</sequence>
<dbReference type="CDD" id="cd01107">
    <property type="entry name" value="HTH_BmrR"/>
    <property type="match status" value="1"/>
</dbReference>
<protein>
    <submittedName>
        <fullName evidence="10">MerR family DNA-binding transcriptional regulator</fullName>
    </submittedName>
</protein>
<keyword evidence="11" id="KW-1185">Reference proteome</keyword>
<evidence type="ECO:0000256" key="5">
    <source>
        <dbReference type="ARBA" id="ARBA00022695"/>
    </source>
</evidence>
<dbReference type="SUPFAM" id="SSF46955">
    <property type="entry name" value="Putative DNA-binding domain"/>
    <property type="match status" value="1"/>
</dbReference>
<comment type="subcellular location">
    <subcellularLocation>
        <location evidence="1">Cytoplasm</location>
    </subcellularLocation>
</comment>
<dbReference type="GO" id="GO:0009360">
    <property type="term" value="C:DNA polymerase III complex"/>
    <property type="evidence" value="ECO:0007669"/>
    <property type="project" value="InterPro"/>
</dbReference>
<dbReference type="GO" id="GO:0005737">
    <property type="term" value="C:cytoplasm"/>
    <property type="evidence" value="ECO:0007669"/>
    <property type="project" value="UniProtKB-SubCell"/>
</dbReference>
<evidence type="ECO:0000256" key="8">
    <source>
        <dbReference type="ARBA" id="ARBA00023125"/>
    </source>
</evidence>